<protein>
    <recommendedName>
        <fullName evidence="2">Hemimethylated DNA-binding domain-containing protein</fullName>
    </recommendedName>
</protein>
<accession>A0A8T0IKR6</accession>
<reference evidence="3" key="1">
    <citation type="submission" date="2020-06" db="EMBL/GenBank/DDBJ databases">
        <title>WGS assembly of Ceratodon purpureus strain R40.</title>
        <authorList>
            <person name="Carey S.B."/>
            <person name="Jenkins J."/>
            <person name="Shu S."/>
            <person name="Lovell J.T."/>
            <person name="Sreedasyam A."/>
            <person name="Maumus F."/>
            <person name="Tiley G.P."/>
            <person name="Fernandez-Pozo N."/>
            <person name="Barry K."/>
            <person name="Chen C."/>
            <person name="Wang M."/>
            <person name="Lipzen A."/>
            <person name="Daum C."/>
            <person name="Saski C.A."/>
            <person name="Payton A.C."/>
            <person name="Mcbreen J.C."/>
            <person name="Conrad R.E."/>
            <person name="Kollar L.M."/>
            <person name="Olsson S."/>
            <person name="Huttunen S."/>
            <person name="Landis J.B."/>
            <person name="Wickett N.J."/>
            <person name="Johnson M.G."/>
            <person name="Rensing S.A."/>
            <person name="Grimwood J."/>
            <person name="Schmutz J."/>
            <person name="Mcdaniel S.F."/>
        </authorList>
    </citation>
    <scope>NUCLEOTIDE SEQUENCE</scope>
    <source>
        <strain evidence="3">R40</strain>
    </source>
</reference>
<dbReference type="Gene3D" id="2.30.30.390">
    <property type="entry name" value="Hemimethylated DNA-binding domain"/>
    <property type="match status" value="1"/>
</dbReference>
<keyword evidence="1" id="KW-0175">Coiled coil</keyword>
<feature type="coiled-coil region" evidence="1">
    <location>
        <begin position="114"/>
        <end position="141"/>
    </location>
</feature>
<dbReference type="SUPFAM" id="SSF141255">
    <property type="entry name" value="YccV-like"/>
    <property type="match status" value="1"/>
</dbReference>
<dbReference type="InterPro" id="IPR036623">
    <property type="entry name" value="Hemimethylated_DNA-bd_sf"/>
</dbReference>
<dbReference type="PANTHER" id="PTHR48439:SF1">
    <property type="entry name" value="HEMIMETHYLATED DNA-BINDING DOMAIN-CONTAINING PROTEIN"/>
    <property type="match status" value="1"/>
</dbReference>
<dbReference type="EMBL" id="CM026423">
    <property type="protein sequence ID" value="KAG0583832.1"/>
    <property type="molecule type" value="Genomic_DNA"/>
</dbReference>
<comment type="caution">
    <text evidence="3">The sequence shown here is derived from an EMBL/GenBank/DDBJ whole genome shotgun (WGS) entry which is preliminary data.</text>
</comment>
<dbReference type="SMART" id="SM00992">
    <property type="entry name" value="YccV-like"/>
    <property type="match status" value="1"/>
</dbReference>
<dbReference type="Proteomes" id="UP000822688">
    <property type="component" value="Chromosome 3"/>
</dbReference>
<sequence length="335" mass="37334">MCASYVALGLAGGGSATMAMRPAIGGTSMCSSFRTGRRGREGGGWGRVEVGEVGSSRDGRVCCSGGVGMRMRGVVVCRAKKREVAGERSDRANEELLMFFFQLDLTTRLQRALNQDMYEAAQGLREKIAEVEREMERQRKVKMGAGSSKDEAHDTAITLLQTKAELQRLIEAEDYAAAGAVRNKINALEAESLAAQANAMIFQQRSYEFRLGQKVKHKVLGYRGVICGMDPLCCETEDWISEVGVQELPRGRNQPFYQVLVDIREEPSVMVTYVAEDNLVAPEEPDFEQFDHPYVYFLFYGMDGAGDFIACKQLREKYDAPRHELPYDEDKEGES</sequence>
<feature type="domain" description="Hemimethylated DNA-binding" evidence="2">
    <location>
        <begin position="206"/>
        <end position="310"/>
    </location>
</feature>
<dbReference type="AlphaFoldDB" id="A0A8T0IKR6"/>
<evidence type="ECO:0000313" key="3">
    <source>
        <dbReference type="EMBL" id="KAG0583832.1"/>
    </source>
</evidence>
<proteinExistence type="predicted"/>
<name>A0A8T0IKR6_CERPU</name>
<evidence type="ECO:0000313" key="4">
    <source>
        <dbReference type="Proteomes" id="UP000822688"/>
    </source>
</evidence>
<dbReference type="InterPro" id="IPR011722">
    <property type="entry name" value="Hemimethylated_DNA-bd_dom"/>
</dbReference>
<dbReference type="InterPro" id="IPR053189">
    <property type="entry name" value="Clp_protease_adapter_ClpF"/>
</dbReference>
<evidence type="ECO:0000259" key="2">
    <source>
        <dbReference type="SMART" id="SM00992"/>
    </source>
</evidence>
<evidence type="ECO:0000256" key="1">
    <source>
        <dbReference type="SAM" id="Coils"/>
    </source>
</evidence>
<dbReference type="NCBIfam" id="TIGR02097">
    <property type="entry name" value="yccV"/>
    <property type="match status" value="1"/>
</dbReference>
<dbReference type="GO" id="GO:0003677">
    <property type="term" value="F:DNA binding"/>
    <property type="evidence" value="ECO:0007669"/>
    <property type="project" value="InterPro"/>
</dbReference>
<gene>
    <name evidence="3" type="ORF">KC19_3G165700</name>
</gene>
<dbReference type="PANTHER" id="PTHR48439">
    <property type="entry name" value="HEMIMETHYLATED DNA-BINDING DOMAIN-CONTAINING PROTEIN"/>
    <property type="match status" value="1"/>
</dbReference>
<keyword evidence="4" id="KW-1185">Reference proteome</keyword>
<dbReference type="Pfam" id="PF08755">
    <property type="entry name" value="YccV-like"/>
    <property type="match status" value="1"/>
</dbReference>
<organism evidence="3 4">
    <name type="scientific">Ceratodon purpureus</name>
    <name type="common">Fire moss</name>
    <name type="synonym">Dicranum purpureum</name>
    <dbReference type="NCBI Taxonomy" id="3225"/>
    <lineage>
        <taxon>Eukaryota</taxon>
        <taxon>Viridiplantae</taxon>
        <taxon>Streptophyta</taxon>
        <taxon>Embryophyta</taxon>
        <taxon>Bryophyta</taxon>
        <taxon>Bryophytina</taxon>
        <taxon>Bryopsida</taxon>
        <taxon>Dicranidae</taxon>
        <taxon>Pseudoditrichales</taxon>
        <taxon>Ditrichaceae</taxon>
        <taxon>Ceratodon</taxon>
    </lineage>
</organism>